<evidence type="ECO:0000313" key="3">
    <source>
        <dbReference type="Proteomes" id="UP000262257"/>
    </source>
</evidence>
<dbReference type="InterPro" id="IPR053144">
    <property type="entry name" value="Acetyltransferase_Butenolide"/>
</dbReference>
<reference evidence="2 3" key="1">
    <citation type="journal article" date="2018" name="Nat. Biotechnol.">
        <title>A standardized bacterial taxonomy based on genome phylogeny substantially revises the tree of life.</title>
        <authorList>
            <person name="Parks D.H."/>
            <person name="Chuvochina M."/>
            <person name="Waite D.W."/>
            <person name="Rinke C."/>
            <person name="Skarshewski A."/>
            <person name="Chaumeil P.A."/>
            <person name="Hugenholtz P."/>
        </authorList>
    </citation>
    <scope>NUCLEOTIDE SEQUENCE [LARGE SCALE GENOMIC DNA]</scope>
    <source>
        <strain evidence="2">UBA10045</strain>
    </source>
</reference>
<dbReference type="EMBL" id="DPXL01000110">
    <property type="protein sequence ID" value="HCM31635.1"/>
    <property type="molecule type" value="Genomic_DNA"/>
</dbReference>
<dbReference type="Pfam" id="PF13673">
    <property type="entry name" value="Acetyltransf_10"/>
    <property type="match status" value="1"/>
</dbReference>
<protein>
    <submittedName>
        <fullName evidence="2">GNAT family N-acetyltransferase</fullName>
    </submittedName>
</protein>
<proteinExistence type="predicted"/>
<dbReference type="RefSeq" id="WP_284908286.1">
    <property type="nucleotide sequence ID" value="NZ_JASPBZ010000003.1"/>
</dbReference>
<name>A0A3D3G193_ACIRA</name>
<gene>
    <name evidence="2" type="ORF">DIC32_08890</name>
</gene>
<feature type="domain" description="N-acetyltransferase" evidence="1">
    <location>
        <begin position="5"/>
        <end position="136"/>
    </location>
</feature>
<dbReference type="SUPFAM" id="SSF55729">
    <property type="entry name" value="Acyl-CoA N-acyltransferases (Nat)"/>
    <property type="match status" value="1"/>
</dbReference>
<keyword evidence="2" id="KW-0808">Transferase</keyword>
<dbReference type="GO" id="GO:0016747">
    <property type="term" value="F:acyltransferase activity, transferring groups other than amino-acyl groups"/>
    <property type="evidence" value="ECO:0007669"/>
    <property type="project" value="InterPro"/>
</dbReference>
<dbReference type="CDD" id="cd04301">
    <property type="entry name" value="NAT_SF"/>
    <property type="match status" value="1"/>
</dbReference>
<dbReference type="PROSITE" id="PS51186">
    <property type="entry name" value="GNAT"/>
    <property type="match status" value="1"/>
</dbReference>
<dbReference type="Proteomes" id="UP000262257">
    <property type="component" value="Unassembled WGS sequence"/>
</dbReference>
<dbReference type="PANTHER" id="PTHR43233">
    <property type="entry name" value="FAMILY N-ACETYLTRANSFERASE, PUTATIVE (AFU_ORTHOLOGUE AFUA_6G03350)-RELATED"/>
    <property type="match status" value="1"/>
</dbReference>
<evidence type="ECO:0000259" key="1">
    <source>
        <dbReference type="PROSITE" id="PS51186"/>
    </source>
</evidence>
<dbReference type="PANTHER" id="PTHR43233:SF1">
    <property type="entry name" value="FAMILY N-ACETYLTRANSFERASE, PUTATIVE (AFU_ORTHOLOGUE AFUA_6G03350)-RELATED"/>
    <property type="match status" value="1"/>
</dbReference>
<evidence type="ECO:0000313" key="2">
    <source>
        <dbReference type="EMBL" id="HCM31635.1"/>
    </source>
</evidence>
<accession>A0A3D3G193</accession>
<dbReference type="Gene3D" id="3.40.630.30">
    <property type="match status" value="1"/>
</dbReference>
<organism evidence="2 3">
    <name type="scientific">Acinetobacter radioresistens</name>
    <dbReference type="NCBI Taxonomy" id="40216"/>
    <lineage>
        <taxon>Bacteria</taxon>
        <taxon>Pseudomonadati</taxon>
        <taxon>Pseudomonadota</taxon>
        <taxon>Gammaproteobacteria</taxon>
        <taxon>Moraxellales</taxon>
        <taxon>Moraxellaceae</taxon>
        <taxon>Acinetobacter</taxon>
    </lineage>
</organism>
<dbReference type="InterPro" id="IPR016181">
    <property type="entry name" value="Acyl_CoA_acyltransferase"/>
</dbReference>
<dbReference type="AlphaFoldDB" id="A0A3D3G193"/>
<comment type="caution">
    <text evidence="2">The sequence shown here is derived from an EMBL/GenBank/DDBJ whole genome shotgun (WGS) entry which is preliminary data.</text>
</comment>
<dbReference type="InterPro" id="IPR000182">
    <property type="entry name" value="GNAT_dom"/>
</dbReference>
<sequence>MSEPIHYLINKPVSTQQYIDLLQKTSLGPRRPIQNADLITGMLQHSNLVISAWYKQELVGIARAVTDFYFCCYLADLAVTVRFQKEGIGKKLIEITEQQLQPECTLTLLAAPQAVTYYPKIGFSQHPSAWVKKPSI</sequence>